<evidence type="ECO:0000256" key="6">
    <source>
        <dbReference type="SAM" id="Phobius"/>
    </source>
</evidence>
<dbReference type="InterPro" id="IPR000884">
    <property type="entry name" value="TSP1_rpt"/>
</dbReference>
<dbReference type="GO" id="GO:0004222">
    <property type="term" value="F:metalloendopeptidase activity"/>
    <property type="evidence" value="ECO:0007669"/>
    <property type="project" value="TreeGrafter"/>
</dbReference>
<dbReference type="FunFam" id="2.20.100.10:FF:000005">
    <property type="entry name" value="ADAM metallopeptidase with thrombospondin type 1 motif 9"/>
    <property type="match status" value="1"/>
</dbReference>
<feature type="transmembrane region" description="Helical" evidence="6">
    <location>
        <begin position="14"/>
        <end position="36"/>
    </location>
</feature>
<dbReference type="GO" id="GO:0030198">
    <property type="term" value="P:extracellular matrix organization"/>
    <property type="evidence" value="ECO:0007669"/>
    <property type="project" value="TreeGrafter"/>
</dbReference>
<dbReference type="PROSITE" id="PS50092">
    <property type="entry name" value="TSP1"/>
    <property type="match status" value="6"/>
</dbReference>
<dbReference type="Gene3D" id="2.20.100.10">
    <property type="entry name" value="Thrombospondin type-1 (TSP1) repeat"/>
    <property type="match status" value="5"/>
</dbReference>
<dbReference type="PANTHER" id="PTHR13723">
    <property type="entry name" value="ADAMTS A DISINTEGRIN AND METALLOPROTEASE WITH THROMBOSPONDIN MOTIFS PROTEASE"/>
    <property type="match status" value="1"/>
</dbReference>
<gene>
    <name evidence="8" type="ORF">OCTVUL_1B003637</name>
</gene>
<accession>A0AA36BBJ3</accession>
<dbReference type="SMART" id="SM00209">
    <property type="entry name" value="TSP1"/>
    <property type="match status" value="6"/>
</dbReference>
<evidence type="ECO:0000256" key="5">
    <source>
        <dbReference type="SAM" id="MobiDB-lite"/>
    </source>
</evidence>
<dbReference type="InterPro" id="IPR050439">
    <property type="entry name" value="ADAMTS_ADAMTS-like"/>
</dbReference>
<dbReference type="EMBL" id="OX597825">
    <property type="protein sequence ID" value="CAI9731401.1"/>
    <property type="molecule type" value="Genomic_DNA"/>
</dbReference>
<feature type="compositionally biased region" description="Polar residues" evidence="5">
    <location>
        <begin position="216"/>
        <end position="239"/>
    </location>
</feature>
<dbReference type="GO" id="GO:0031012">
    <property type="term" value="C:extracellular matrix"/>
    <property type="evidence" value="ECO:0007669"/>
    <property type="project" value="TreeGrafter"/>
</dbReference>
<evidence type="ECO:0000256" key="4">
    <source>
        <dbReference type="ARBA" id="ARBA00022737"/>
    </source>
</evidence>
<dbReference type="Proteomes" id="UP001162480">
    <property type="component" value="Chromosome 12"/>
</dbReference>
<dbReference type="PROSITE" id="PS50900">
    <property type="entry name" value="PLAC"/>
    <property type="match status" value="1"/>
</dbReference>
<comment type="subcellular location">
    <subcellularLocation>
        <location evidence="1">Secreted</location>
    </subcellularLocation>
</comment>
<proteinExistence type="predicted"/>
<dbReference type="Pfam" id="PF05986">
    <property type="entry name" value="ADAMTS_spacer1"/>
    <property type="match status" value="1"/>
</dbReference>
<evidence type="ECO:0000256" key="2">
    <source>
        <dbReference type="ARBA" id="ARBA00022525"/>
    </source>
</evidence>
<protein>
    <submittedName>
        <fullName evidence="8">Type-1 domain-containing 4-like</fullName>
    </submittedName>
</protein>
<keyword evidence="9" id="KW-1185">Reference proteome</keyword>
<dbReference type="InterPro" id="IPR010909">
    <property type="entry name" value="PLAC"/>
</dbReference>
<feature type="region of interest" description="Disordered" evidence="5">
    <location>
        <begin position="387"/>
        <end position="407"/>
    </location>
</feature>
<evidence type="ECO:0000256" key="3">
    <source>
        <dbReference type="ARBA" id="ARBA00022729"/>
    </source>
</evidence>
<dbReference type="SUPFAM" id="SSF82895">
    <property type="entry name" value="TSP-1 type 1 repeat"/>
    <property type="match status" value="6"/>
</dbReference>
<dbReference type="AlphaFoldDB" id="A0AA36BBJ3"/>
<dbReference type="InterPro" id="IPR036383">
    <property type="entry name" value="TSP1_rpt_sf"/>
</dbReference>
<keyword evidence="2" id="KW-0964">Secreted</keyword>
<feature type="domain" description="PLAC" evidence="7">
    <location>
        <begin position="805"/>
        <end position="844"/>
    </location>
</feature>
<evidence type="ECO:0000313" key="8">
    <source>
        <dbReference type="EMBL" id="CAI9731401.1"/>
    </source>
</evidence>
<reference evidence="8" key="1">
    <citation type="submission" date="2023-08" db="EMBL/GenBank/DDBJ databases">
        <authorList>
            <person name="Alioto T."/>
            <person name="Alioto T."/>
            <person name="Gomez Garrido J."/>
        </authorList>
    </citation>
    <scope>NUCLEOTIDE SEQUENCE</scope>
</reference>
<organism evidence="8 9">
    <name type="scientific">Octopus vulgaris</name>
    <name type="common">Common octopus</name>
    <dbReference type="NCBI Taxonomy" id="6645"/>
    <lineage>
        <taxon>Eukaryota</taxon>
        <taxon>Metazoa</taxon>
        <taxon>Spiralia</taxon>
        <taxon>Lophotrochozoa</taxon>
        <taxon>Mollusca</taxon>
        <taxon>Cephalopoda</taxon>
        <taxon>Coleoidea</taxon>
        <taxon>Octopodiformes</taxon>
        <taxon>Octopoda</taxon>
        <taxon>Incirrata</taxon>
        <taxon>Octopodidae</taxon>
        <taxon>Octopus</taxon>
    </lineage>
</organism>
<name>A0AA36BBJ3_OCTVU</name>
<keyword evidence="6" id="KW-0472">Membrane</keyword>
<dbReference type="Gene3D" id="2.60.120.830">
    <property type="match status" value="1"/>
</dbReference>
<dbReference type="GO" id="GO:0005576">
    <property type="term" value="C:extracellular region"/>
    <property type="evidence" value="ECO:0007669"/>
    <property type="project" value="UniProtKB-SubCell"/>
</dbReference>
<sequence length="848" mass="95576">MCGNFGKAIRDGSVVVTVVVVVGAVVTGANVLRIGFWRTSEKFQDRLCKYKKPPIPCTTAEMFLSKCIATFIFMSLLHAASGSSCCQHPPGDISEDNCRHVIVSKTEQPASAGLQIALIIPPQSCSVNITEHAPSNNIIVIKSDSEKKIFGRISEINGVTVHLAGAEFSYMRLKKGLCPGQCIFSKGTTNESVTVEIVYVNNNPGITFEFYEPKENTSSSHHNHTQPSVHDTPQNQQPYLHNGELRRRYPPYGSQQYAWKNTGRYQHRGYAPPKNRLPGHNNISHATYYRRPKLPYHRPSPYNSRPYRHYLPGVPPIVPPNTQTRLTSRENRTKTQLYNNWNRGLRHPVIIPSRNPVDYNRVNYRHYPRIIPNRINNRHIYNPRINKQHFPRIPPRHDYKNKPLLPGNRDLSVKQHPRFIEHSEKINLQHSTVPEKRTHLIDENSNTVEFYDWKIAGFTECSRTCGGGIQQTRIVCVKIKSQVTVTADNCNNSTVPAKQKVTCNTGPCQPSWQTGNWSSCSTSCGPGTQTRTIECTQILSPSTTLKVSAERCNKTPRPAAVRQCQNNPCGKWLVKAWGRCKPECGQGSRRKRLVKCVSPHLGTSIPGRFCPKPKPHRTELCQAQHCPPKWYVSKWSNKCSSNCGSGFTTRQVICVSNEGNLLSSSRCDREKKPEFKTPCSSSHPCGGIWFTGAWSECSADCGKGQRTREVACLKKFGLNSLHVVSEENCQDEKPVTQENCVVSSCDTDWFLTEWSECSSTCGEGQQTRQVKCFNKEFKPSTNCTEMPPKTKKCNLHSCRVPSTKIDHSCIDKYGHKNCQLVMRARLCNNPVYKQKCCVTCSQQNSSLH</sequence>
<evidence type="ECO:0000259" key="7">
    <source>
        <dbReference type="PROSITE" id="PS50900"/>
    </source>
</evidence>
<evidence type="ECO:0000256" key="1">
    <source>
        <dbReference type="ARBA" id="ARBA00004613"/>
    </source>
</evidence>
<dbReference type="Pfam" id="PF08686">
    <property type="entry name" value="PLAC"/>
    <property type="match status" value="1"/>
</dbReference>
<dbReference type="PANTHER" id="PTHR13723:SF313">
    <property type="entry name" value="PEPTIDASE M12B DOMAIN-CONTAINING PROTEIN"/>
    <property type="match status" value="1"/>
</dbReference>
<keyword evidence="4" id="KW-0677">Repeat</keyword>
<keyword evidence="6" id="KW-0812">Transmembrane</keyword>
<dbReference type="Pfam" id="PF19030">
    <property type="entry name" value="TSP1_ADAMTS"/>
    <property type="match status" value="6"/>
</dbReference>
<dbReference type="GO" id="GO:0006508">
    <property type="term" value="P:proteolysis"/>
    <property type="evidence" value="ECO:0007669"/>
    <property type="project" value="TreeGrafter"/>
</dbReference>
<evidence type="ECO:0000313" key="9">
    <source>
        <dbReference type="Proteomes" id="UP001162480"/>
    </source>
</evidence>
<keyword evidence="6" id="KW-1133">Transmembrane helix</keyword>
<keyword evidence="3" id="KW-0732">Signal</keyword>
<dbReference type="InterPro" id="IPR010294">
    <property type="entry name" value="ADAMTS_spacer1"/>
</dbReference>
<feature type="region of interest" description="Disordered" evidence="5">
    <location>
        <begin position="215"/>
        <end position="239"/>
    </location>
</feature>